<dbReference type="InterPro" id="IPR023753">
    <property type="entry name" value="FAD/NAD-binding_dom"/>
</dbReference>
<proteinExistence type="predicted"/>
<evidence type="ECO:0000259" key="5">
    <source>
        <dbReference type="Pfam" id="PF07992"/>
    </source>
</evidence>
<dbReference type="PANTHER" id="PTHR42917:SF2">
    <property type="entry name" value="2,4-DIENOYL-COA REDUCTASE [(2E)-ENOYL-COA-PRODUCING]"/>
    <property type="match status" value="1"/>
</dbReference>
<keyword evidence="2" id="KW-0285">Flavoprotein</keyword>
<dbReference type="EMBL" id="WHNX01000008">
    <property type="protein sequence ID" value="MPW25473.1"/>
    <property type="molecule type" value="Genomic_DNA"/>
</dbReference>
<reference evidence="6 7" key="1">
    <citation type="submission" date="2019-10" db="EMBL/GenBank/DDBJ databases">
        <title>Alkalibaculum tamaniensis sp.nov., a new alkaliphilic acetogen, isolated on methoxylated aromatics from a mud volcano.</title>
        <authorList>
            <person name="Khomyakova M.A."/>
            <person name="Merkel A.Y."/>
            <person name="Bonch-Osmolovskaya E.A."/>
            <person name="Slobodkin A.I."/>
        </authorList>
    </citation>
    <scope>NUCLEOTIDE SEQUENCE [LARGE SCALE GENOMIC DNA]</scope>
    <source>
        <strain evidence="6 7">M08DMB</strain>
    </source>
</reference>
<protein>
    <recommendedName>
        <fullName evidence="5">FAD/NAD(P)-binding domain-containing protein</fullName>
    </recommendedName>
</protein>
<evidence type="ECO:0000256" key="4">
    <source>
        <dbReference type="ARBA" id="ARBA00023002"/>
    </source>
</evidence>
<dbReference type="AlphaFoldDB" id="A0A6A7K8P2"/>
<dbReference type="SUPFAM" id="SSF51905">
    <property type="entry name" value="FAD/NAD(P)-binding domain"/>
    <property type="match status" value="1"/>
</dbReference>
<dbReference type="InterPro" id="IPR051793">
    <property type="entry name" value="NADH:flavin_oxidoreductase"/>
</dbReference>
<organism evidence="6 7">
    <name type="scientific">Alkalibaculum sporogenes</name>
    <dbReference type="NCBI Taxonomy" id="2655001"/>
    <lineage>
        <taxon>Bacteria</taxon>
        <taxon>Bacillati</taxon>
        <taxon>Bacillota</taxon>
        <taxon>Clostridia</taxon>
        <taxon>Eubacteriales</taxon>
        <taxon>Eubacteriaceae</taxon>
        <taxon>Alkalibaculum</taxon>
    </lineage>
</organism>
<comment type="caution">
    <text evidence="6">The sequence shown here is derived from an EMBL/GenBank/DDBJ whole genome shotgun (WGS) entry which is preliminary data.</text>
</comment>
<keyword evidence="4" id="KW-0560">Oxidoreductase</keyword>
<evidence type="ECO:0000256" key="3">
    <source>
        <dbReference type="ARBA" id="ARBA00022643"/>
    </source>
</evidence>
<dbReference type="Proteomes" id="UP000440004">
    <property type="component" value="Unassembled WGS sequence"/>
</dbReference>
<dbReference type="PRINTS" id="PR00368">
    <property type="entry name" value="FADPNR"/>
</dbReference>
<keyword evidence="7" id="KW-1185">Reference proteome</keyword>
<sequence length="192" mass="20804">MTMSRTKYKHLFQPIQLGKTLFRNYNPDIAGKNIVIMGGGLVGLELGIFLAEKECNITIVEMAPGTVATPPPVEGTSNRMSGIMDIPLGFPLVHGVALKEQLKSLSNMKVCASTKAVEVIDEGLIVEDVNGKRTIKADTIIYAIGQKPLREEALALSDCAPEFYQVGDCVIPKDIYEATSTAYQAAIDIGRF</sequence>
<keyword evidence="3" id="KW-0288">FMN</keyword>
<comment type="cofactor">
    <cofactor evidence="1">
        <name>FMN</name>
        <dbReference type="ChEBI" id="CHEBI:58210"/>
    </cofactor>
</comment>
<evidence type="ECO:0000256" key="2">
    <source>
        <dbReference type="ARBA" id="ARBA00022630"/>
    </source>
</evidence>
<dbReference type="PRINTS" id="PR00411">
    <property type="entry name" value="PNDRDTASEI"/>
</dbReference>
<evidence type="ECO:0000313" key="7">
    <source>
        <dbReference type="Proteomes" id="UP000440004"/>
    </source>
</evidence>
<name>A0A6A7K8P2_9FIRM</name>
<dbReference type="InterPro" id="IPR036188">
    <property type="entry name" value="FAD/NAD-bd_sf"/>
</dbReference>
<dbReference type="Gene3D" id="3.40.50.720">
    <property type="entry name" value="NAD(P)-binding Rossmann-like Domain"/>
    <property type="match status" value="1"/>
</dbReference>
<evidence type="ECO:0000256" key="1">
    <source>
        <dbReference type="ARBA" id="ARBA00001917"/>
    </source>
</evidence>
<dbReference type="Pfam" id="PF07992">
    <property type="entry name" value="Pyr_redox_2"/>
    <property type="match status" value="1"/>
</dbReference>
<accession>A0A6A7K8P2</accession>
<evidence type="ECO:0000313" key="6">
    <source>
        <dbReference type="EMBL" id="MPW25473.1"/>
    </source>
</evidence>
<dbReference type="Gene3D" id="3.50.50.60">
    <property type="entry name" value="FAD/NAD(P)-binding domain"/>
    <property type="match status" value="2"/>
</dbReference>
<gene>
    <name evidence="6" type="ORF">GC105_06700</name>
</gene>
<feature type="domain" description="FAD/NAD(P)-binding" evidence="5">
    <location>
        <begin position="33"/>
        <end position="149"/>
    </location>
</feature>
<dbReference type="PANTHER" id="PTHR42917">
    <property type="entry name" value="2,4-DIENOYL-COA REDUCTASE"/>
    <property type="match status" value="1"/>
</dbReference>
<dbReference type="GO" id="GO:0016491">
    <property type="term" value="F:oxidoreductase activity"/>
    <property type="evidence" value="ECO:0007669"/>
    <property type="project" value="UniProtKB-KW"/>
</dbReference>